<dbReference type="AlphaFoldDB" id="S0JSU5"/>
<evidence type="ECO:0000313" key="2">
    <source>
        <dbReference type="EMBL" id="EOT30001.1"/>
    </source>
</evidence>
<organism evidence="2 3">
    <name type="scientific">Enterococcus saccharolyticus subsp. saccharolyticus ATCC 43076</name>
    <dbReference type="NCBI Taxonomy" id="1139996"/>
    <lineage>
        <taxon>Bacteria</taxon>
        <taxon>Bacillati</taxon>
        <taxon>Bacillota</taxon>
        <taxon>Bacilli</taxon>
        <taxon>Lactobacillales</taxon>
        <taxon>Enterococcaceae</taxon>
        <taxon>Enterococcus</taxon>
    </lineage>
</organism>
<reference evidence="2 3" key="1">
    <citation type="submission" date="2013-03" db="EMBL/GenBank/DDBJ databases">
        <title>The Genome Sequence of Enterococcus saccharolyticus ATCC_43076 (Illumina only assembly).</title>
        <authorList>
            <consortium name="The Broad Institute Genomics Platform"/>
            <consortium name="The Broad Institute Genome Sequencing Center for Infectious Disease"/>
            <person name="Earl A."/>
            <person name="Russ C."/>
            <person name="Gilmore M."/>
            <person name="Surin D."/>
            <person name="Walker B."/>
            <person name="Young S."/>
            <person name="Zeng Q."/>
            <person name="Gargeya S."/>
            <person name="Fitzgerald M."/>
            <person name="Haas B."/>
            <person name="Abouelleil A."/>
            <person name="Allen A.W."/>
            <person name="Alvarado L."/>
            <person name="Arachchi H.M."/>
            <person name="Berlin A.M."/>
            <person name="Chapman S.B."/>
            <person name="Gainer-Dewar J."/>
            <person name="Goldberg J."/>
            <person name="Griggs A."/>
            <person name="Gujja S."/>
            <person name="Hansen M."/>
            <person name="Howarth C."/>
            <person name="Imamovic A."/>
            <person name="Ireland A."/>
            <person name="Larimer J."/>
            <person name="McCowan C."/>
            <person name="Murphy C."/>
            <person name="Pearson M."/>
            <person name="Poon T.W."/>
            <person name="Priest M."/>
            <person name="Roberts A."/>
            <person name="Saif S."/>
            <person name="Shea T."/>
            <person name="Sisk P."/>
            <person name="Sykes S."/>
            <person name="Wortman J."/>
            <person name="Nusbaum C."/>
            <person name="Birren B."/>
        </authorList>
    </citation>
    <scope>NUCLEOTIDE SEQUENCE [LARGE SCALE GENOMIC DNA]</scope>
    <source>
        <strain evidence="2 3">ATCC 43076</strain>
    </source>
</reference>
<dbReference type="PATRIC" id="fig|1139996.3.peg.688"/>
<dbReference type="OrthoDB" id="9789139at2"/>
<accession>S0JSU5</accession>
<dbReference type="eggNOG" id="COG1573">
    <property type="taxonomic scope" value="Bacteria"/>
</dbReference>
<dbReference type="Pfam" id="PF03167">
    <property type="entry name" value="UDG"/>
    <property type="match status" value="1"/>
</dbReference>
<dbReference type="PANTHER" id="PTHR42160">
    <property type="entry name" value="URACIL-DNA GLYCOSYLASE SUPERFAMILY PROTEIN"/>
    <property type="match status" value="1"/>
</dbReference>
<proteinExistence type="predicted"/>
<feature type="domain" description="Uracil-DNA glycosylase-like" evidence="1">
    <location>
        <begin position="27"/>
        <end position="183"/>
    </location>
</feature>
<evidence type="ECO:0000259" key="1">
    <source>
        <dbReference type="SMART" id="SM00986"/>
    </source>
</evidence>
<name>S0JSU5_9ENTE</name>
<dbReference type="SUPFAM" id="SSF52141">
    <property type="entry name" value="Uracil-DNA glycosylase-like"/>
    <property type="match status" value="1"/>
</dbReference>
<dbReference type="InterPro" id="IPR047124">
    <property type="entry name" value="HI_0220.2"/>
</dbReference>
<gene>
    <name evidence="2" type="ORF">OMQ_00693</name>
</gene>
<dbReference type="STRING" id="41997.RV16_GL001896"/>
<dbReference type="SMART" id="SM00986">
    <property type="entry name" value="UDG"/>
    <property type="match status" value="1"/>
</dbReference>
<keyword evidence="3" id="KW-1185">Reference proteome</keyword>
<dbReference type="CDD" id="cd10033">
    <property type="entry name" value="UDG_like"/>
    <property type="match status" value="1"/>
</dbReference>
<dbReference type="PANTHER" id="PTHR42160:SF1">
    <property type="entry name" value="URACIL-DNA GLYCOSYLASE SUPERFAMILY PROTEIN"/>
    <property type="match status" value="1"/>
</dbReference>
<dbReference type="SMART" id="SM00987">
    <property type="entry name" value="UreE_C"/>
    <property type="match status" value="1"/>
</dbReference>
<dbReference type="InterPro" id="IPR005122">
    <property type="entry name" value="Uracil-DNA_glycosylase-like"/>
</dbReference>
<evidence type="ECO:0000313" key="3">
    <source>
        <dbReference type="Proteomes" id="UP000014136"/>
    </source>
</evidence>
<sequence length="192" mass="22130">MEQTFEEYIQELRNCTLCKDRLTPAPIFLGNQQSKIVHISQAPSHNVAITQKPFNDASGKKLRETWYQISDELFYNPDNFCFTSIGLCYPGKTKNGGDKQPPAICAKTWLHRTLSWVDNELYILIGAKAANHFFKGQDFADLVFRDQEINGKKALVLPHPSPLNIKWFKNHPEFYQTRVGEIRAEIQMVLEK</sequence>
<dbReference type="HOGENOM" id="CLU_075800_0_0_9"/>
<dbReference type="Proteomes" id="UP000014136">
    <property type="component" value="Unassembled WGS sequence"/>
</dbReference>
<protein>
    <recommendedName>
        <fullName evidence="1">Uracil-DNA glycosylase-like domain-containing protein</fullName>
    </recommendedName>
</protein>
<comment type="caution">
    <text evidence="2">The sequence shown here is derived from an EMBL/GenBank/DDBJ whole genome shotgun (WGS) entry which is preliminary data.</text>
</comment>
<dbReference type="Gene3D" id="3.40.470.10">
    <property type="entry name" value="Uracil-DNA glycosylase-like domain"/>
    <property type="match status" value="1"/>
</dbReference>
<dbReference type="InterPro" id="IPR036895">
    <property type="entry name" value="Uracil-DNA_glycosylase-like_sf"/>
</dbReference>
<dbReference type="RefSeq" id="WP_016174499.1">
    <property type="nucleotide sequence ID" value="NZ_KE136389.1"/>
</dbReference>
<dbReference type="EMBL" id="AHYT01000002">
    <property type="protein sequence ID" value="EOT30001.1"/>
    <property type="molecule type" value="Genomic_DNA"/>
</dbReference>